<proteinExistence type="predicted"/>
<evidence type="ECO:0000256" key="1">
    <source>
        <dbReference type="SAM" id="Phobius"/>
    </source>
</evidence>
<name>A0ABR4KKB6_9EURO</name>
<keyword evidence="1" id="KW-1133">Transmembrane helix</keyword>
<dbReference type="GeneID" id="98164594"/>
<keyword evidence="3" id="KW-1185">Reference proteome</keyword>
<feature type="transmembrane region" description="Helical" evidence="1">
    <location>
        <begin position="12"/>
        <end position="35"/>
    </location>
</feature>
<dbReference type="EMBL" id="JBFXLR010000015">
    <property type="protein sequence ID" value="KAL2852723.1"/>
    <property type="molecule type" value="Genomic_DNA"/>
</dbReference>
<sequence>MFVNLFSSTLSYFSSCIFAIVIFHIAFLGLIIGIWRCVMDDWTVQGMGSNGFAF</sequence>
<comment type="caution">
    <text evidence="2">The sequence shown here is derived from an EMBL/GenBank/DDBJ whole genome shotgun (WGS) entry which is preliminary data.</text>
</comment>
<keyword evidence="1" id="KW-0472">Membrane</keyword>
<dbReference type="Proteomes" id="UP001610444">
    <property type="component" value="Unassembled WGS sequence"/>
</dbReference>
<organism evidence="2 3">
    <name type="scientific">Aspergillus pseudodeflectus</name>
    <dbReference type="NCBI Taxonomy" id="176178"/>
    <lineage>
        <taxon>Eukaryota</taxon>
        <taxon>Fungi</taxon>
        <taxon>Dikarya</taxon>
        <taxon>Ascomycota</taxon>
        <taxon>Pezizomycotina</taxon>
        <taxon>Eurotiomycetes</taxon>
        <taxon>Eurotiomycetidae</taxon>
        <taxon>Eurotiales</taxon>
        <taxon>Aspergillaceae</taxon>
        <taxon>Aspergillus</taxon>
        <taxon>Aspergillus subgen. Nidulantes</taxon>
    </lineage>
</organism>
<gene>
    <name evidence="2" type="ORF">BJX68DRAFT_57628</name>
</gene>
<accession>A0ABR4KKB6</accession>
<evidence type="ECO:0000313" key="2">
    <source>
        <dbReference type="EMBL" id="KAL2852723.1"/>
    </source>
</evidence>
<protein>
    <submittedName>
        <fullName evidence="2">Uncharacterized protein</fullName>
    </submittedName>
</protein>
<dbReference type="RefSeq" id="XP_070900545.1">
    <property type="nucleotide sequence ID" value="XM_071049430.1"/>
</dbReference>
<keyword evidence="1" id="KW-0812">Transmembrane</keyword>
<reference evidence="2 3" key="1">
    <citation type="submission" date="2024-07" db="EMBL/GenBank/DDBJ databases">
        <title>Section-level genome sequencing and comparative genomics of Aspergillus sections Usti and Cavernicolus.</title>
        <authorList>
            <consortium name="Lawrence Berkeley National Laboratory"/>
            <person name="Nybo J.L."/>
            <person name="Vesth T.C."/>
            <person name="Theobald S."/>
            <person name="Frisvad J.C."/>
            <person name="Larsen T.O."/>
            <person name="Kjaerboelling I."/>
            <person name="Rothschild-Mancinelli K."/>
            <person name="Lyhne E.K."/>
            <person name="Kogle M.E."/>
            <person name="Barry K."/>
            <person name="Clum A."/>
            <person name="Na H."/>
            <person name="Ledsgaard L."/>
            <person name="Lin J."/>
            <person name="Lipzen A."/>
            <person name="Kuo A."/>
            <person name="Riley R."/>
            <person name="Mondo S."/>
            <person name="LaButti K."/>
            <person name="Haridas S."/>
            <person name="Pangalinan J."/>
            <person name="Salamov A.A."/>
            <person name="Simmons B.A."/>
            <person name="Magnuson J.K."/>
            <person name="Chen J."/>
            <person name="Drula E."/>
            <person name="Henrissat B."/>
            <person name="Wiebenga A."/>
            <person name="Lubbers R.J."/>
            <person name="Gomes A.C."/>
            <person name="Macurrencykelacurrency M.R."/>
            <person name="Stajich J."/>
            <person name="Grigoriev I.V."/>
            <person name="Mortensen U.H."/>
            <person name="De vries R.P."/>
            <person name="Baker S.E."/>
            <person name="Andersen M.R."/>
        </authorList>
    </citation>
    <scope>NUCLEOTIDE SEQUENCE [LARGE SCALE GENOMIC DNA]</scope>
    <source>
        <strain evidence="2 3">CBS 756.74</strain>
    </source>
</reference>
<evidence type="ECO:0000313" key="3">
    <source>
        <dbReference type="Proteomes" id="UP001610444"/>
    </source>
</evidence>